<gene>
    <name evidence="7" type="ORF">KHY36_03115</name>
</gene>
<reference evidence="7" key="1">
    <citation type="submission" date="2021-02" db="EMBL/GenBank/DDBJ databases">
        <title>Infant gut strain persistence is associated with maternal origin, phylogeny, and functional potential including surface adhesion and iron acquisition.</title>
        <authorList>
            <person name="Lou Y.C."/>
        </authorList>
    </citation>
    <scope>NUCLEOTIDE SEQUENCE</scope>
    <source>
        <strain evidence="7">L3_101_000M1_dasL3_101_000M1_concoct_87</strain>
    </source>
</reference>
<keyword evidence="3 6" id="KW-0812">Transmembrane</keyword>
<sequence>MKEKIKNIKDRIFKSHLARNFLLIFSGEGISSVFGFLATIFIINAIGSYKHGILVAVQTYTNLFYGLFSFKTFQSLIKYLAKAERDNDHESEKIYIKWAVMLDAFCLVATLFFGVILKDVVINIMGWDRAISEYCIFYLCVYMLYFQGTTIGVLRYFENYKYVVTSNISCAVIRCVGFLGCFVLRCDFKAFFLVDCIANAAKFLLMNFYTLKTLARHKLLDFYKVKLKWCPDFLKFSLYSNLTSTIDLPVNQITSLIINKYLGFEATSVYSVFGNIGSVINKLGDPISQVIYPEMNKMISQKDVASARKLSNRLKLIMLSLFSISTIFVVATHSLWLKYLISNPNEYVIPLILYIGYSCYSNSSMGTHNLFMALGYVKYNIPILLVVNAGYLGLLFFSVQHYGLTGVIATYLLQALAVVLIKEVIMRKRNYQELM</sequence>
<feature type="transmembrane region" description="Helical" evidence="6">
    <location>
        <begin position="136"/>
        <end position="157"/>
    </location>
</feature>
<dbReference type="GO" id="GO:0005886">
    <property type="term" value="C:plasma membrane"/>
    <property type="evidence" value="ECO:0007669"/>
    <property type="project" value="UniProtKB-SubCell"/>
</dbReference>
<accession>A0A943HH36</accession>
<evidence type="ECO:0000256" key="2">
    <source>
        <dbReference type="ARBA" id="ARBA00022475"/>
    </source>
</evidence>
<keyword evidence="4 6" id="KW-1133">Transmembrane helix</keyword>
<name>A0A943HH36_9FIRM</name>
<dbReference type="AlphaFoldDB" id="A0A943HH36"/>
<comment type="caution">
    <text evidence="7">The sequence shown here is derived from an EMBL/GenBank/DDBJ whole genome shotgun (WGS) entry which is preliminary data.</text>
</comment>
<evidence type="ECO:0000313" key="8">
    <source>
        <dbReference type="Proteomes" id="UP000759273"/>
    </source>
</evidence>
<feature type="transmembrane region" description="Helical" evidence="6">
    <location>
        <begin position="316"/>
        <end position="341"/>
    </location>
</feature>
<feature type="transmembrane region" description="Helical" evidence="6">
    <location>
        <begin position="402"/>
        <end position="421"/>
    </location>
</feature>
<evidence type="ECO:0000256" key="4">
    <source>
        <dbReference type="ARBA" id="ARBA00022989"/>
    </source>
</evidence>
<evidence type="ECO:0000256" key="3">
    <source>
        <dbReference type="ARBA" id="ARBA00022692"/>
    </source>
</evidence>
<dbReference type="PANTHER" id="PTHR30250:SF11">
    <property type="entry name" value="O-ANTIGEN TRANSPORTER-RELATED"/>
    <property type="match status" value="1"/>
</dbReference>
<evidence type="ECO:0000313" key="7">
    <source>
        <dbReference type="EMBL" id="MBS5331504.1"/>
    </source>
</evidence>
<evidence type="ECO:0000256" key="5">
    <source>
        <dbReference type="ARBA" id="ARBA00023136"/>
    </source>
</evidence>
<keyword evidence="2" id="KW-1003">Cell membrane</keyword>
<dbReference type="InterPro" id="IPR002797">
    <property type="entry name" value="Polysacc_synth"/>
</dbReference>
<keyword evidence="5 6" id="KW-0472">Membrane</keyword>
<dbReference type="Pfam" id="PF01943">
    <property type="entry name" value="Polysacc_synt"/>
    <property type="match status" value="1"/>
</dbReference>
<feature type="transmembrane region" description="Helical" evidence="6">
    <location>
        <begin position="21"/>
        <end position="46"/>
    </location>
</feature>
<organism evidence="7 8">
    <name type="scientific">Subdoligranulum variabile</name>
    <dbReference type="NCBI Taxonomy" id="214851"/>
    <lineage>
        <taxon>Bacteria</taxon>
        <taxon>Bacillati</taxon>
        <taxon>Bacillota</taxon>
        <taxon>Clostridia</taxon>
        <taxon>Eubacteriales</taxon>
        <taxon>Oscillospiraceae</taxon>
        <taxon>Subdoligranulum</taxon>
    </lineage>
</organism>
<dbReference type="Proteomes" id="UP000759273">
    <property type="component" value="Unassembled WGS sequence"/>
</dbReference>
<dbReference type="EMBL" id="JAGZGG010000004">
    <property type="protein sequence ID" value="MBS5331504.1"/>
    <property type="molecule type" value="Genomic_DNA"/>
</dbReference>
<evidence type="ECO:0000256" key="6">
    <source>
        <dbReference type="SAM" id="Phobius"/>
    </source>
</evidence>
<comment type="subcellular location">
    <subcellularLocation>
        <location evidence="1">Cell membrane</location>
        <topology evidence="1">Multi-pass membrane protein</topology>
    </subcellularLocation>
</comment>
<feature type="transmembrane region" description="Helical" evidence="6">
    <location>
        <begin position="164"/>
        <end position="185"/>
    </location>
</feature>
<dbReference type="InterPro" id="IPR050833">
    <property type="entry name" value="Poly_Biosynth_Transport"/>
</dbReference>
<evidence type="ECO:0000256" key="1">
    <source>
        <dbReference type="ARBA" id="ARBA00004651"/>
    </source>
</evidence>
<feature type="transmembrane region" description="Helical" evidence="6">
    <location>
        <begin position="94"/>
        <end position="116"/>
    </location>
</feature>
<feature type="transmembrane region" description="Helical" evidence="6">
    <location>
        <begin position="377"/>
        <end position="396"/>
    </location>
</feature>
<protein>
    <submittedName>
        <fullName evidence="7">Oligosaccharide flippase family protein</fullName>
    </submittedName>
</protein>
<dbReference type="PANTHER" id="PTHR30250">
    <property type="entry name" value="PST FAMILY PREDICTED COLANIC ACID TRANSPORTER"/>
    <property type="match status" value="1"/>
</dbReference>
<feature type="transmembrane region" description="Helical" evidence="6">
    <location>
        <begin position="347"/>
        <end position="365"/>
    </location>
</feature>
<proteinExistence type="predicted"/>